<dbReference type="Pfam" id="PF12796">
    <property type="entry name" value="Ank_2"/>
    <property type="match status" value="1"/>
</dbReference>
<dbReference type="Pfam" id="PF00617">
    <property type="entry name" value="RasGEF"/>
    <property type="match status" value="1"/>
</dbReference>
<dbReference type="Gene3D" id="1.25.10.10">
    <property type="entry name" value="Leucine-rich Repeat Variant"/>
    <property type="match status" value="1"/>
</dbReference>
<dbReference type="SUPFAM" id="SSF50729">
    <property type="entry name" value="PH domain-like"/>
    <property type="match status" value="1"/>
</dbReference>
<dbReference type="InterPro" id="IPR036964">
    <property type="entry name" value="RASGEF_cat_dom_sf"/>
</dbReference>
<reference evidence="8" key="2">
    <citation type="submission" date="2025-08" db="UniProtKB">
        <authorList>
            <consortium name="RefSeq"/>
        </authorList>
    </citation>
    <scope>IDENTIFICATION</scope>
</reference>
<dbReference type="InterPro" id="IPR000651">
    <property type="entry name" value="Ras-like_Gua-exchang_fac_N"/>
</dbReference>
<reference evidence="7" key="1">
    <citation type="submission" date="2025-05" db="UniProtKB">
        <authorList>
            <consortium name="RefSeq"/>
        </authorList>
    </citation>
    <scope>NUCLEOTIDE SEQUENCE [LARGE SCALE GENOMIC DNA]</scope>
</reference>
<dbReference type="SUPFAM" id="SSF48366">
    <property type="entry name" value="Ras GEF"/>
    <property type="match status" value="1"/>
</dbReference>
<dbReference type="InterPro" id="IPR008937">
    <property type="entry name" value="Ras-like_GEF"/>
</dbReference>
<dbReference type="PANTHER" id="PTHR23113:SF368">
    <property type="entry name" value="CELL DIVISION CONTROL PROTEIN 25"/>
    <property type="match status" value="1"/>
</dbReference>
<accession>A0ABM4BDN8</accession>
<keyword evidence="7" id="KW-1185">Reference proteome</keyword>
<dbReference type="SMART" id="SM00248">
    <property type="entry name" value="ANK"/>
    <property type="match status" value="3"/>
</dbReference>
<dbReference type="SUPFAM" id="SSF48371">
    <property type="entry name" value="ARM repeat"/>
    <property type="match status" value="1"/>
</dbReference>
<dbReference type="InterPro" id="IPR014352">
    <property type="entry name" value="FERM/acyl-CoA-bd_prot_sf"/>
</dbReference>
<feature type="domain" description="PID" evidence="4">
    <location>
        <begin position="42"/>
        <end position="156"/>
    </location>
</feature>
<evidence type="ECO:0000259" key="5">
    <source>
        <dbReference type="PROSITE" id="PS50009"/>
    </source>
</evidence>
<organism evidence="7 8">
    <name type="scientific">Hydra vulgaris</name>
    <name type="common">Hydra</name>
    <name type="synonym">Hydra attenuata</name>
    <dbReference type="NCBI Taxonomy" id="6087"/>
    <lineage>
        <taxon>Eukaryota</taxon>
        <taxon>Metazoa</taxon>
        <taxon>Cnidaria</taxon>
        <taxon>Hydrozoa</taxon>
        <taxon>Hydroidolina</taxon>
        <taxon>Anthoathecata</taxon>
        <taxon>Aplanulata</taxon>
        <taxon>Hydridae</taxon>
        <taxon>Hydra</taxon>
    </lineage>
</organism>
<dbReference type="CDD" id="cd00934">
    <property type="entry name" value="PTB"/>
    <property type="match status" value="1"/>
</dbReference>
<dbReference type="PROSITE" id="PS01179">
    <property type="entry name" value="PID"/>
    <property type="match status" value="1"/>
</dbReference>
<dbReference type="InterPro" id="IPR001895">
    <property type="entry name" value="RASGEF_cat_dom"/>
</dbReference>
<dbReference type="Gene3D" id="2.30.29.30">
    <property type="entry name" value="Pleckstrin-homology domain (PH domain)/Phosphotyrosine-binding domain (PTB)"/>
    <property type="match status" value="2"/>
</dbReference>
<dbReference type="CDD" id="cd00155">
    <property type="entry name" value="RasGEF"/>
    <property type="match status" value="1"/>
</dbReference>
<evidence type="ECO:0000313" key="8">
    <source>
        <dbReference type="RefSeq" id="XP_065647069.1"/>
    </source>
</evidence>
<feature type="domain" description="N-terminal Ras-GEF" evidence="6">
    <location>
        <begin position="952"/>
        <end position="1109"/>
    </location>
</feature>
<dbReference type="InterPro" id="IPR002110">
    <property type="entry name" value="Ankyrin_rpt"/>
</dbReference>
<keyword evidence="1 3" id="KW-0344">Guanine-nucleotide releasing factor</keyword>
<name>A0ABM4BDN8_HYDVU</name>
<feature type="repeat" description="ANK" evidence="2">
    <location>
        <begin position="347"/>
        <end position="379"/>
    </location>
</feature>
<dbReference type="PROSITE" id="PS50088">
    <property type="entry name" value="ANK_REPEAT"/>
    <property type="match status" value="2"/>
</dbReference>
<feature type="domain" description="Ras-GEF" evidence="5">
    <location>
        <begin position="1512"/>
        <end position="1749"/>
    </location>
</feature>
<dbReference type="RefSeq" id="XP_065647069.1">
    <property type="nucleotide sequence ID" value="XM_065790997.1"/>
</dbReference>
<dbReference type="InterPro" id="IPR036770">
    <property type="entry name" value="Ankyrin_rpt-contain_sf"/>
</dbReference>
<dbReference type="SUPFAM" id="SSF47031">
    <property type="entry name" value="Second domain of FERM"/>
    <property type="match status" value="1"/>
</dbReference>
<dbReference type="InterPro" id="IPR011993">
    <property type="entry name" value="PH-like_dom_sf"/>
</dbReference>
<gene>
    <name evidence="8" type="primary">LOC100197014</name>
</gene>
<evidence type="ECO:0000259" key="4">
    <source>
        <dbReference type="PROSITE" id="PS01179"/>
    </source>
</evidence>
<dbReference type="PANTHER" id="PTHR23113">
    <property type="entry name" value="GUANINE NUCLEOTIDE EXCHANGE FACTOR"/>
    <property type="match status" value="1"/>
</dbReference>
<dbReference type="InterPro" id="IPR019748">
    <property type="entry name" value="FERM_central"/>
</dbReference>
<keyword evidence="2" id="KW-0040">ANK repeat</keyword>
<dbReference type="InterPro" id="IPR011989">
    <property type="entry name" value="ARM-like"/>
</dbReference>
<dbReference type="Pfam" id="PF00373">
    <property type="entry name" value="FERM_M"/>
    <property type="match status" value="1"/>
</dbReference>
<dbReference type="Gene3D" id="1.25.40.20">
    <property type="entry name" value="Ankyrin repeat-containing domain"/>
    <property type="match status" value="1"/>
</dbReference>
<dbReference type="CDD" id="cd14473">
    <property type="entry name" value="FERM_B-lobe"/>
    <property type="match status" value="1"/>
</dbReference>
<dbReference type="InterPro" id="IPR016024">
    <property type="entry name" value="ARM-type_fold"/>
</dbReference>
<evidence type="ECO:0000256" key="2">
    <source>
        <dbReference type="PROSITE-ProRule" id="PRU00023"/>
    </source>
</evidence>
<dbReference type="Gene3D" id="1.20.80.10">
    <property type="match status" value="1"/>
</dbReference>
<evidence type="ECO:0000259" key="6">
    <source>
        <dbReference type="PROSITE" id="PS50212"/>
    </source>
</evidence>
<feature type="repeat" description="ANK" evidence="2">
    <location>
        <begin position="314"/>
        <end position="346"/>
    </location>
</feature>
<dbReference type="SUPFAM" id="SSF48403">
    <property type="entry name" value="Ankyrin repeat"/>
    <property type="match status" value="1"/>
</dbReference>
<dbReference type="PROSITE" id="PS50297">
    <property type="entry name" value="ANK_REP_REGION"/>
    <property type="match status" value="2"/>
</dbReference>
<dbReference type="Gene3D" id="1.10.840.10">
    <property type="entry name" value="Ras guanine-nucleotide exchange factors catalytic domain"/>
    <property type="match status" value="1"/>
</dbReference>
<dbReference type="Proteomes" id="UP001652625">
    <property type="component" value="Chromosome 02"/>
</dbReference>
<dbReference type="InterPro" id="IPR035963">
    <property type="entry name" value="FERM_2"/>
</dbReference>
<proteinExistence type="predicted"/>
<dbReference type="GeneID" id="100197014"/>
<sequence>MFERFRKKHLVKKHIESEVFNSTEREDISTNSNNIEDFNDLSFILDYIGSDYVSEAKSEAIILDTLKKIKKQHRKTIRVDFSIKNGILKISECEHGALLITAPSYAVALCARDEVPGFETNFGINITRRRIHMCHVFQTESKLEVYSITRAIALSFRCVAKDLRKIECGIDDRWSHSEEKLRYLRIRSDTTDTTREFENISRRHNKSGILPTLKSEDHLDLYEAGSQNDASCLNHSEESVHKTSSSIDDVYQSTSYDTDFSDRPVSDDESDTFTSCNGFEDLFAQTLRAIKRHDLYHVSKFFDKDALLTALDKRCHSLLHYAVKADDGKIVELLLKRGMDVNIEGPKDQTPLHMAACLGYTSIARILLDYGANARAKDQSYQTPLHLCAGSMQKLELSYILIEHGARIEDNDLDGIRPIDINIELKEMQNRLVQSTCEAFAGLEISYSRSILQSEVSRTNSQLSCSSSVLLPQNIKMNGNVFLFAEKNRHNSQQGYDNTHDTSVTNLNDGTSSELSAFSINESITDSDFERECVQFLCNEDENQLKRKFFKKKIFYRPVNNKYTDLYHIKNDAVGNSLHILLTLSSNSECHQALLANLCLPKAACQLVAAAHSTKKIYLKYISQLLINMFNANGVSSRQKCISAGLLKTVIDLLDSPEPLQSSCLSILNDVLQQDSDRDYSTTISGIHVELLLGIICANNSFTTLPSPMMRPTFSSSVDSGYRTPLLEKRSKKFSFNEDKDLEKSPVRSNSLQNKYIKADRLLHLNSESVDPGHLDTMPSSDHSLARYASLSSVSRNSSREFDGFLRQKLISTGSSEISKERPFDRPVARHVAMKMLAASSRNEKLQDELTQSHMLNFLKNCLNDCDQEIVLYATISIANIVANIERHAQMEAENVVTYLYKLLDHPNTKIKYQAGRALVYLGHLDLANTNIYEYVPEEDSCLASIQEEDDGHLYLRGTSVENLVLSLTTNIEMLWGGISCPTRNKRRIQSIPNENQIINFVIKMYQTFVHPVILMRLLLHRFREPKSYTTFTSSNNTSTTIEYYAPLPTIHARLVRFWIAWLEVGLEDFKTYPIIRNELCEVVSSMKAIGGAYAPCADYLGKLLSKSHEELFTKNVYRSPPVNHHNDLYEQCYKAIFDGSLPCSETDLVYLGGLQLYIEDLHLYGQDFPQRLNTIKSINNSRIKNTIGSQVSLSKSFAKKICSNYESFVLLQQSERNAKHNYIDCCQGMPGYGCTFFKIKEHVFSNRLSKVCITRLIGLSAQKIVILDECTKQCIEKFDEVCTWKMNDDGTMTIYFKNNKVLDFQIDIINLKDLTSCLLTQIKSSFRGFHNIDTNPWSKLAEECGTWGRALQNHLSKIKTKGTISQNLSNLKEKSDDEILKLSQGFSNAKDATRSHPRNSIEILSFLNLKKKIKSRGIDQTNMAVSDQECLPMFSSKLSGFTFNKVSNDITSTLENNSLLVDADSCNLNHSQLVGGHHFDVEKYYTCQCPPDAEILNLNLREFSAFELLEHPRELARQITLIDHEMFCNITSKDILKKISLGYIKKLHIEKDNLHPIEDVAQRFNQLSNWIVYSIVSEPNIHRRAQMFVNFVETAKQCLEFRNYNAVMAITVAGLSSGAVRRLSGTRDLIPESVLSCLQKIENLMDSKRNHAKYRKALSNSPSPAVPYFGMYLKDLTFICDGNADYLKGGIVNLSKRRQVYSLLEEINQFQRKKYNFQEVPEVKNYLLSKSFVSEDQLHNMSKKIEPSISGAIASPVTLLGDRRSSFHIAQFMNNNSSCSFKKITRVL</sequence>
<evidence type="ECO:0000313" key="7">
    <source>
        <dbReference type="Proteomes" id="UP001652625"/>
    </source>
</evidence>
<evidence type="ECO:0000256" key="1">
    <source>
        <dbReference type="ARBA" id="ARBA00022658"/>
    </source>
</evidence>
<dbReference type="PROSITE" id="PS50212">
    <property type="entry name" value="RASGEF_NTER"/>
    <property type="match status" value="1"/>
</dbReference>
<dbReference type="PROSITE" id="PS50009">
    <property type="entry name" value="RASGEF_CAT"/>
    <property type="match status" value="1"/>
</dbReference>
<dbReference type="SMART" id="SM00147">
    <property type="entry name" value="RasGEF"/>
    <property type="match status" value="1"/>
</dbReference>
<dbReference type="InterPro" id="IPR023578">
    <property type="entry name" value="Ras_GEF_dom_sf"/>
</dbReference>
<dbReference type="InterPro" id="IPR006020">
    <property type="entry name" value="PTB/PI_dom"/>
</dbReference>
<protein>
    <submittedName>
        <fullName evidence="8">Uncharacterized protein LOC100197014 isoform X4</fullName>
    </submittedName>
</protein>
<evidence type="ECO:0000256" key="3">
    <source>
        <dbReference type="PROSITE-ProRule" id="PRU00168"/>
    </source>
</evidence>